<accession>A0A642UH11</accession>
<dbReference type="AlphaFoldDB" id="A0A642UH11"/>
<keyword evidence="3" id="KW-1185">Reference proteome</keyword>
<dbReference type="InterPro" id="IPR011990">
    <property type="entry name" value="TPR-like_helical_dom_sf"/>
</dbReference>
<gene>
    <name evidence="2" type="ORF">TRICI_006700</name>
</gene>
<comment type="similarity">
    <text evidence="1">Belongs to the GET4 family.</text>
</comment>
<dbReference type="Gene3D" id="1.25.40.10">
    <property type="entry name" value="Tetratricopeptide repeat domain"/>
    <property type="match status" value="1"/>
</dbReference>
<name>A0A642UH11_9ASCO</name>
<protein>
    <submittedName>
        <fullName evidence="2">Uncharacterized protein</fullName>
    </submittedName>
</protein>
<dbReference type="InterPro" id="IPR007317">
    <property type="entry name" value="GET4"/>
</dbReference>
<dbReference type="EMBL" id="SWFS01000560">
    <property type="protein sequence ID" value="KAA8897622.1"/>
    <property type="molecule type" value="Genomic_DNA"/>
</dbReference>
<evidence type="ECO:0000256" key="1">
    <source>
        <dbReference type="ARBA" id="ARBA00005351"/>
    </source>
</evidence>
<dbReference type="Pfam" id="PF04190">
    <property type="entry name" value="GET4"/>
    <property type="match status" value="1"/>
</dbReference>
<evidence type="ECO:0000313" key="3">
    <source>
        <dbReference type="Proteomes" id="UP000761534"/>
    </source>
</evidence>
<dbReference type="OrthoDB" id="10252405at2759"/>
<dbReference type="VEuPathDB" id="FungiDB:TRICI_006700"/>
<comment type="caution">
    <text evidence="2">The sequence shown here is derived from an EMBL/GenBank/DDBJ whole genome shotgun (WGS) entry which is preliminary data.</text>
</comment>
<dbReference type="PANTHER" id="PTHR12875:SF0">
    <property type="entry name" value="GOLGI TO ER TRAFFIC PROTEIN 4 HOMOLOG"/>
    <property type="match status" value="1"/>
</dbReference>
<dbReference type="GO" id="GO:0072380">
    <property type="term" value="C:TRC complex"/>
    <property type="evidence" value="ECO:0007669"/>
    <property type="project" value="TreeGrafter"/>
</dbReference>
<dbReference type="GO" id="GO:0045048">
    <property type="term" value="P:protein insertion into ER membrane"/>
    <property type="evidence" value="ECO:0007669"/>
    <property type="project" value="InterPro"/>
</dbReference>
<reference evidence="2" key="1">
    <citation type="journal article" date="2019" name="G3 (Bethesda)">
        <title>Genome Assemblies of Two Rare Opportunistic Yeast Pathogens: Diutina rugosa (syn. Candida rugosa) and Trichomonascus ciferrii (syn. Candida ciferrii).</title>
        <authorList>
            <person name="Mixao V."/>
            <person name="Saus E."/>
            <person name="Hansen A.P."/>
            <person name="Lass-Florl C."/>
            <person name="Gabaldon T."/>
        </authorList>
    </citation>
    <scope>NUCLEOTIDE SEQUENCE</scope>
    <source>
        <strain evidence="2">CBS 4856</strain>
    </source>
</reference>
<dbReference type="PANTHER" id="PTHR12875">
    <property type="entry name" value="GOLGI TO ER TRAFFIC PROTEIN 4 HOMOLOG"/>
    <property type="match status" value="1"/>
</dbReference>
<sequence>MWGRIASGQLYEAHQAVRTIAARYIRQKAYGEAIEVLYNAAKQLLEANEAGSASDLTLYLLSTYNLAETPVDGDSKARVVELVTKFDPAEPTLKSIAHEVTQWSGKFGPKPFGDRELHHVLGSIFVRADEAYEAERHLLLGTKESAPLLAELLYEWYGEQEDAESAALYLSRGVLGYLAIQNIRDAKVVLATFLSKLKESRRLEASEVGQDGITIDVYTQAPLLTFLQLLVVTCQYKNADLFNRLKTRYRAQIEDVQAFQKPLVVIGQSIFGIAPQRQANILQDLMGSLFA</sequence>
<evidence type="ECO:0000313" key="2">
    <source>
        <dbReference type="EMBL" id="KAA8897622.1"/>
    </source>
</evidence>
<dbReference type="Proteomes" id="UP000761534">
    <property type="component" value="Unassembled WGS sequence"/>
</dbReference>
<proteinExistence type="inferred from homology"/>
<organism evidence="2 3">
    <name type="scientific">Trichomonascus ciferrii</name>
    <dbReference type="NCBI Taxonomy" id="44093"/>
    <lineage>
        <taxon>Eukaryota</taxon>
        <taxon>Fungi</taxon>
        <taxon>Dikarya</taxon>
        <taxon>Ascomycota</taxon>
        <taxon>Saccharomycotina</taxon>
        <taxon>Dipodascomycetes</taxon>
        <taxon>Dipodascales</taxon>
        <taxon>Trichomonascaceae</taxon>
        <taxon>Trichomonascus</taxon>
        <taxon>Trichomonascus ciferrii complex</taxon>
    </lineage>
</organism>